<sequence length="275" mass="30549">MAGNLGRRRVAQADDAFLRRIMEQSVSPHPEKERHAVPEPEVVALVEPAGPGTTSAEEPKHEEREQLPVSTERQQGAVSGGLPSTLVSVETLFASASVAAGNVAPQPTMTVVPGTHERKRKRENDAQRPGGRFKMCWADFVTKRALENGEETDPHRLRQRQKQIDYGKNTRAYDEYCARKQRSERVQGDPMTPEKRQVCSKRSWAEQVKLWRVALHAFDPPPAAEHCVQAHELEQTLLRCSTSDQDARAAAGAQLDGSDSDDMDDIQLDDDGNPI</sequence>
<evidence type="ECO:0000313" key="6">
    <source>
        <dbReference type="Proteomes" id="UP000324585"/>
    </source>
</evidence>
<feature type="compositionally biased region" description="Polar residues" evidence="3">
    <location>
        <begin position="68"/>
        <end position="77"/>
    </location>
</feature>
<dbReference type="InterPro" id="IPR038294">
    <property type="entry name" value="SLBP_RNA_bind_sf"/>
</dbReference>
<dbReference type="GO" id="GO:0051028">
    <property type="term" value="P:mRNA transport"/>
    <property type="evidence" value="ECO:0007669"/>
    <property type="project" value="TreeGrafter"/>
</dbReference>
<dbReference type="InterPro" id="IPR026502">
    <property type="entry name" value="SLBP1/SLBP2"/>
</dbReference>
<dbReference type="Proteomes" id="UP000324585">
    <property type="component" value="Unassembled WGS sequence"/>
</dbReference>
<feature type="region of interest" description="Disordered" evidence="3">
    <location>
        <begin position="46"/>
        <end position="81"/>
    </location>
</feature>
<gene>
    <name evidence="5" type="ORF">FVE85_4446</name>
</gene>
<dbReference type="GO" id="GO:0006398">
    <property type="term" value="P:mRNA 3'-end processing by stem-loop binding and cleavage"/>
    <property type="evidence" value="ECO:0007669"/>
    <property type="project" value="TreeGrafter"/>
</dbReference>
<evidence type="ECO:0000256" key="2">
    <source>
        <dbReference type="ARBA" id="ARBA00022884"/>
    </source>
</evidence>
<keyword evidence="2" id="KW-0694">RNA-binding</keyword>
<dbReference type="OrthoDB" id="265795at2759"/>
<organism evidence="5 6">
    <name type="scientific">Porphyridium purpureum</name>
    <name type="common">Red alga</name>
    <name type="synonym">Porphyridium cruentum</name>
    <dbReference type="NCBI Taxonomy" id="35688"/>
    <lineage>
        <taxon>Eukaryota</taxon>
        <taxon>Rhodophyta</taxon>
        <taxon>Bangiophyceae</taxon>
        <taxon>Porphyridiales</taxon>
        <taxon>Porphyridiaceae</taxon>
        <taxon>Porphyridium</taxon>
    </lineage>
</organism>
<dbReference type="Gene3D" id="1.10.8.1120">
    <property type="entry name" value="Histone RNA hairpin-binding protein RNA-binding domain"/>
    <property type="match status" value="1"/>
</dbReference>
<evidence type="ECO:0000259" key="4">
    <source>
        <dbReference type="Pfam" id="PF15247"/>
    </source>
</evidence>
<dbReference type="AlphaFoldDB" id="A0A5J4YHX5"/>
<dbReference type="InterPro" id="IPR029344">
    <property type="entry name" value="SLBP_RNA_bind"/>
</dbReference>
<dbReference type="FunFam" id="1.10.8.1120:FF:000001">
    <property type="entry name" value="Histone RNA hairpin-binding protein-like"/>
    <property type="match status" value="1"/>
</dbReference>
<evidence type="ECO:0000313" key="5">
    <source>
        <dbReference type="EMBL" id="KAA8491029.1"/>
    </source>
</evidence>
<dbReference type="GO" id="GO:0071204">
    <property type="term" value="C:histone pre-mRNA 3'end processing complex"/>
    <property type="evidence" value="ECO:0007669"/>
    <property type="project" value="TreeGrafter"/>
</dbReference>
<comment type="similarity">
    <text evidence="1">Belongs to the SLBP family.</text>
</comment>
<comment type="caution">
    <text evidence="5">The sequence shown here is derived from an EMBL/GenBank/DDBJ whole genome shotgun (WGS) entry which is preliminary data.</text>
</comment>
<dbReference type="PANTHER" id="PTHR17408:SF0">
    <property type="entry name" value="HISTONE RNA HAIRPIN-BINDING PROTEIN"/>
    <property type="match status" value="1"/>
</dbReference>
<feature type="region of interest" description="Disordered" evidence="3">
    <location>
        <begin position="22"/>
        <end position="41"/>
    </location>
</feature>
<feature type="region of interest" description="Disordered" evidence="3">
    <location>
        <begin position="243"/>
        <end position="275"/>
    </location>
</feature>
<protein>
    <submittedName>
        <fullName evidence="5">Histone RNA hairpin-binding protein</fullName>
    </submittedName>
</protein>
<dbReference type="GO" id="GO:0003729">
    <property type="term" value="F:mRNA binding"/>
    <property type="evidence" value="ECO:0007669"/>
    <property type="project" value="InterPro"/>
</dbReference>
<reference evidence="6" key="1">
    <citation type="journal article" date="2019" name="Nat. Commun.">
        <title>Expansion of phycobilisome linker gene families in mesophilic red algae.</title>
        <authorList>
            <person name="Lee J."/>
            <person name="Kim D."/>
            <person name="Bhattacharya D."/>
            <person name="Yoon H.S."/>
        </authorList>
    </citation>
    <scope>NUCLEOTIDE SEQUENCE [LARGE SCALE GENOMIC DNA]</scope>
    <source>
        <strain evidence="6">CCMP 1328</strain>
    </source>
</reference>
<dbReference type="GO" id="GO:0005737">
    <property type="term" value="C:cytoplasm"/>
    <property type="evidence" value="ECO:0007669"/>
    <property type="project" value="TreeGrafter"/>
</dbReference>
<evidence type="ECO:0000256" key="3">
    <source>
        <dbReference type="SAM" id="MobiDB-lite"/>
    </source>
</evidence>
<proteinExistence type="inferred from homology"/>
<feature type="region of interest" description="Disordered" evidence="3">
    <location>
        <begin position="107"/>
        <end position="130"/>
    </location>
</feature>
<feature type="compositionally biased region" description="Basic and acidic residues" evidence="3">
    <location>
        <begin position="57"/>
        <end position="66"/>
    </location>
</feature>
<dbReference type="Pfam" id="PF15247">
    <property type="entry name" value="SLBP_RNA_bind"/>
    <property type="match status" value="1"/>
</dbReference>
<keyword evidence="6" id="KW-1185">Reference proteome</keyword>
<feature type="compositionally biased region" description="Acidic residues" evidence="3">
    <location>
        <begin position="258"/>
        <end position="275"/>
    </location>
</feature>
<dbReference type="EMBL" id="VRMN01000016">
    <property type="protein sequence ID" value="KAA8491029.1"/>
    <property type="molecule type" value="Genomic_DNA"/>
</dbReference>
<feature type="compositionally biased region" description="Basic and acidic residues" evidence="3">
    <location>
        <begin position="29"/>
        <end position="38"/>
    </location>
</feature>
<dbReference type="GO" id="GO:0071207">
    <property type="term" value="F:histone pre-mRNA stem-loop binding"/>
    <property type="evidence" value="ECO:0007669"/>
    <property type="project" value="TreeGrafter"/>
</dbReference>
<dbReference type="PANTHER" id="PTHR17408">
    <property type="entry name" value="HISTONE RNA HAIRPIN-BINDING PROTEIN"/>
    <property type="match status" value="1"/>
</dbReference>
<accession>A0A5J4YHX5</accession>
<evidence type="ECO:0000256" key="1">
    <source>
        <dbReference type="ARBA" id="ARBA00006151"/>
    </source>
</evidence>
<name>A0A5J4YHX5_PORPP</name>
<feature type="domain" description="Histone RNA hairpin-binding protein RNA-binding" evidence="4">
    <location>
        <begin position="152"/>
        <end position="220"/>
    </location>
</feature>